<evidence type="ECO:0000256" key="4">
    <source>
        <dbReference type="ARBA" id="ARBA00023136"/>
    </source>
</evidence>
<feature type="domain" description="Conserved oligomeric Golgi complex subunit 5 N-terminal" evidence="6">
    <location>
        <begin position="12"/>
        <end position="161"/>
    </location>
</feature>
<evidence type="ECO:0000256" key="2">
    <source>
        <dbReference type="ARBA" id="ARBA00020974"/>
    </source>
</evidence>
<evidence type="ECO:0000256" key="1">
    <source>
        <dbReference type="ARBA" id="ARBA00004395"/>
    </source>
</evidence>
<dbReference type="PANTHER" id="PTHR13228">
    <property type="entry name" value="CONSERVED OLIGOMERIC GOLGI COMPLEX COMPONENT 5"/>
    <property type="match status" value="1"/>
</dbReference>
<comment type="subcellular location">
    <subcellularLocation>
        <location evidence="1">Golgi apparatus membrane</location>
        <topology evidence="1">Peripheral membrane protein</topology>
    </subcellularLocation>
</comment>
<feature type="domain" description="Conserved oligomeric Golgi complex subunit 5 helical" evidence="7">
    <location>
        <begin position="241"/>
        <end position="454"/>
    </location>
</feature>
<evidence type="ECO:0000313" key="9">
    <source>
        <dbReference type="Proteomes" id="UP000027195"/>
    </source>
</evidence>
<reference evidence="9" key="1">
    <citation type="journal article" date="2014" name="Proc. Natl. Acad. Sci. U.S.A.">
        <title>Extensive sampling of basidiomycete genomes demonstrates inadequacy of the white-rot/brown-rot paradigm for wood decay fungi.</title>
        <authorList>
            <person name="Riley R."/>
            <person name="Salamov A.A."/>
            <person name="Brown D.W."/>
            <person name="Nagy L.G."/>
            <person name="Floudas D."/>
            <person name="Held B.W."/>
            <person name="Levasseur A."/>
            <person name="Lombard V."/>
            <person name="Morin E."/>
            <person name="Otillar R."/>
            <person name="Lindquist E.A."/>
            <person name="Sun H."/>
            <person name="LaButti K.M."/>
            <person name="Schmutz J."/>
            <person name="Jabbour D."/>
            <person name="Luo H."/>
            <person name="Baker S.E."/>
            <person name="Pisabarro A.G."/>
            <person name="Walton J.D."/>
            <person name="Blanchette R.A."/>
            <person name="Henrissat B."/>
            <person name="Martin F."/>
            <person name="Cullen D."/>
            <person name="Hibbett D.S."/>
            <person name="Grigoriev I.V."/>
        </authorList>
    </citation>
    <scope>NUCLEOTIDE SEQUENCE [LARGE SCALE GENOMIC DNA]</scope>
    <source>
        <strain evidence="9">FD-172 SS1</strain>
    </source>
</reference>
<protein>
    <recommendedName>
        <fullName evidence="2">Conserved oligomeric Golgi complex subunit 5</fullName>
    </recommendedName>
</protein>
<dbReference type="GO" id="GO:0006891">
    <property type="term" value="P:intra-Golgi vesicle-mediated transport"/>
    <property type="evidence" value="ECO:0007669"/>
    <property type="project" value="InterPro"/>
</dbReference>
<keyword evidence="9" id="KW-1185">Reference proteome</keyword>
<feature type="region of interest" description="Disordered" evidence="5">
    <location>
        <begin position="168"/>
        <end position="193"/>
    </location>
</feature>
<feature type="region of interest" description="Disordered" evidence="5">
    <location>
        <begin position="27"/>
        <end position="53"/>
    </location>
</feature>
<name>A0A067N1S2_BOTB1</name>
<feature type="compositionally biased region" description="Low complexity" evidence="5">
    <location>
        <begin position="39"/>
        <end position="53"/>
    </location>
</feature>
<proteinExistence type="predicted"/>
<accession>A0A067N1S2</accession>
<dbReference type="GO" id="GO:0000139">
    <property type="term" value="C:Golgi membrane"/>
    <property type="evidence" value="ECO:0007669"/>
    <property type="project" value="UniProtKB-SubCell"/>
</dbReference>
<dbReference type="Proteomes" id="UP000027195">
    <property type="component" value="Unassembled WGS sequence"/>
</dbReference>
<evidence type="ECO:0000313" key="8">
    <source>
        <dbReference type="EMBL" id="KDQ21953.1"/>
    </source>
</evidence>
<dbReference type="OrthoDB" id="18786at2759"/>
<evidence type="ECO:0000259" key="7">
    <source>
        <dbReference type="Pfam" id="PF20649"/>
    </source>
</evidence>
<dbReference type="InterPro" id="IPR048485">
    <property type="entry name" value="COG5_helical"/>
</dbReference>
<dbReference type="EMBL" id="KL198016">
    <property type="protein sequence ID" value="KDQ21953.1"/>
    <property type="molecule type" value="Genomic_DNA"/>
</dbReference>
<dbReference type="AlphaFoldDB" id="A0A067N1S2"/>
<gene>
    <name evidence="8" type="ORF">BOTBODRAFT_26355</name>
</gene>
<dbReference type="InterPro" id="IPR049176">
    <property type="entry name" value="COG5_N"/>
</dbReference>
<dbReference type="InterPro" id="IPR019465">
    <property type="entry name" value="Cog5"/>
</dbReference>
<dbReference type="InParanoid" id="A0A067N1S2"/>
<dbReference type="PANTHER" id="PTHR13228:SF3">
    <property type="entry name" value="CONSERVED OLIGOMERIC GOLGI COMPLEX SUBUNIT 5"/>
    <property type="match status" value="1"/>
</dbReference>
<evidence type="ECO:0000259" key="6">
    <source>
        <dbReference type="Pfam" id="PF10392"/>
    </source>
</evidence>
<dbReference type="GO" id="GO:0017119">
    <property type="term" value="C:Golgi transport complex"/>
    <property type="evidence" value="ECO:0007669"/>
    <property type="project" value="InterPro"/>
</dbReference>
<dbReference type="HOGENOM" id="CLU_009839_0_0_1"/>
<dbReference type="STRING" id="930990.A0A067N1S2"/>
<evidence type="ECO:0000256" key="5">
    <source>
        <dbReference type="SAM" id="MobiDB-lite"/>
    </source>
</evidence>
<dbReference type="Pfam" id="PF20649">
    <property type="entry name" value="COG5_C"/>
    <property type="match status" value="1"/>
</dbReference>
<dbReference type="Pfam" id="PF10392">
    <property type="entry name" value="COG5_N"/>
    <property type="match status" value="1"/>
</dbReference>
<keyword evidence="3" id="KW-0333">Golgi apparatus</keyword>
<keyword evidence="4" id="KW-0472">Membrane</keyword>
<feature type="compositionally biased region" description="Polar residues" evidence="5">
    <location>
        <begin position="171"/>
        <end position="193"/>
    </location>
</feature>
<sequence length="864" mass="95568">MANSETYGEYSTFASATFDVNDYANAVLAGEPYPPPPQSSSKTKSAKGTSAKSEIGKEDISMAVSKLDYGIDDVAKQLRAVIVTHHEALLNQVSNVHEMEGSLQSISQGLSEVNASVEKLRMKIHVPYQSLSSNVARLKRLQLASDLLRRTSRFVIVARRLEFQMSELDKTNGTTSGTPKDQPASGNTMSTSAGDETPIFGAEGDREKVLSKAALSIAELVSLFSPTPEPNDPLAADSISLKSVHALARHMSAVEAARVKVTEEMESMVLSGLTDLNPSVLASSLQTAFNLRVLPELVQSLLKGLTDAVEARIRLAFDVARLSKELGVKKPASPTPGLVYKSRVRTEPTNITAPQWTSALWTRLEGLIEEMAGCCVKVYTLEKVLKLKKDAATQTPFLDEAMKLLEGKPSSMFWTTLARSLDKQSREAAKGSTFFQQTLSSGYPRLLRLFHDFFGKIAVQTDTTYNASYQSPETVIVLRAFASFESLYLSRSSNRMNEIVAQAVAGGARSPPGASEGINIARTIVNELDSARFDPLLVRSVAKHAVTALEMLVTRIDALVIRDRSATSFTGPTAAPQQTLNAQLVTTLYQCWHRLGQLDREYDKSVISILQPAINNIQRAYERVCDPLLSAIRREVGSILPKLHRVDLGKPFEPTGELSGTSAYMKELVEKLSFIRTQILGQYNVGELGKEWVNTIVKYTIKSFILHASIAKPLGESGKLQLTTDMTDLEFAINAFMMDSSAQSKRTSMLEFVGDDYRVLRALRPLLFLENSRLASPEYTVGLQPLIILHHILVRSPISLPHTLHGWSEAEYVRWINEHQESEAWTLVERCLTLWENEQTPENRKEGEEYVELARTVLKTARKR</sequence>
<organism evidence="8 9">
    <name type="scientific">Botryobasidium botryosum (strain FD-172 SS1)</name>
    <dbReference type="NCBI Taxonomy" id="930990"/>
    <lineage>
        <taxon>Eukaryota</taxon>
        <taxon>Fungi</taxon>
        <taxon>Dikarya</taxon>
        <taxon>Basidiomycota</taxon>
        <taxon>Agaricomycotina</taxon>
        <taxon>Agaricomycetes</taxon>
        <taxon>Cantharellales</taxon>
        <taxon>Botryobasidiaceae</taxon>
        <taxon>Botryobasidium</taxon>
    </lineage>
</organism>
<evidence type="ECO:0000256" key="3">
    <source>
        <dbReference type="ARBA" id="ARBA00023034"/>
    </source>
</evidence>